<dbReference type="InterPro" id="IPR050491">
    <property type="entry name" value="AmpC-like"/>
</dbReference>
<dbReference type="RefSeq" id="WP_116470251.1">
    <property type="nucleotide sequence ID" value="NZ_QENQ01000001.1"/>
</dbReference>
<dbReference type="AlphaFoldDB" id="A0A2U0SHM7"/>
<keyword evidence="3" id="KW-1185">Reference proteome</keyword>
<comment type="caution">
    <text evidence="2">The sequence shown here is derived from an EMBL/GenBank/DDBJ whole genome shotgun (WGS) entry which is preliminary data.</text>
</comment>
<feature type="domain" description="Beta-lactamase-related" evidence="1">
    <location>
        <begin position="12"/>
        <end position="326"/>
    </location>
</feature>
<dbReference type="Gene3D" id="3.40.710.10">
    <property type="entry name" value="DD-peptidase/beta-lactamase superfamily"/>
    <property type="match status" value="1"/>
</dbReference>
<proteinExistence type="predicted"/>
<dbReference type="PANTHER" id="PTHR46825:SF9">
    <property type="entry name" value="BETA-LACTAMASE-RELATED DOMAIN-CONTAINING PROTEIN"/>
    <property type="match status" value="1"/>
</dbReference>
<evidence type="ECO:0000259" key="1">
    <source>
        <dbReference type="Pfam" id="PF00144"/>
    </source>
</evidence>
<dbReference type="SUPFAM" id="SSF56601">
    <property type="entry name" value="beta-lactamase/transpeptidase-like"/>
    <property type="match status" value="1"/>
</dbReference>
<gene>
    <name evidence="2" type="ORF">DD559_17210</name>
</gene>
<dbReference type="Pfam" id="PF00144">
    <property type="entry name" value="Beta-lactamase"/>
    <property type="match status" value="1"/>
</dbReference>
<dbReference type="PANTHER" id="PTHR46825">
    <property type="entry name" value="D-ALANYL-D-ALANINE-CARBOXYPEPTIDASE/ENDOPEPTIDASE AMPH"/>
    <property type="match status" value="1"/>
</dbReference>
<reference evidence="2 3" key="1">
    <citation type="submission" date="2018-05" db="EMBL/GenBank/DDBJ databases">
        <title>Description of Sphingomonas pokkalii sp nov, isolated from the rhizosphere of saline tolerant pokkali rice and its draft genome analysis.</title>
        <authorList>
            <person name="Menon R."/>
            <person name="Kumari S."/>
            <person name="Rameshkumar N."/>
        </authorList>
    </citation>
    <scope>NUCLEOTIDE SEQUENCE [LARGE SCALE GENOMIC DNA]</scope>
    <source>
        <strain evidence="2 3">L3B27</strain>
    </source>
</reference>
<dbReference type="InterPro" id="IPR001466">
    <property type="entry name" value="Beta-lactam-related"/>
</dbReference>
<accession>A0A2U0SHM7</accession>
<dbReference type="InterPro" id="IPR012338">
    <property type="entry name" value="Beta-lactam/transpept-like"/>
</dbReference>
<evidence type="ECO:0000313" key="2">
    <source>
        <dbReference type="EMBL" id="PVX30852.1"/>
    </source>
</evidence>
<protein>
    <recommendedName>
        <fullName evidence="1">Beta-lactamase-related domain-containing protein</fullName>
    </recommendedName>
</protein>
<dbReference type="OrthoDB" id="113033at2"/>
<sequence>MLIPFTAQADPVDEYVQAEMARYQIPGVAIAVMRHGILVRAQGYGFANLEHLVPVHPDTLFKSGAVGMQFTAAATMLLVEDGRLRLDESIRTYLPEAPDGWAPITIRQLLQHSSGLPATPNGEFRTDYSDDALLAVLYRQALNFPAGSRWRFSYVDYVVLGFIIHRVTGELFTELLARRIFQPLGMRTAQSIDEGAVIPNRAAGYEFGSGVARNAEWVSPTANSTADGTLYLSVLDFAAWEKGIVQKLVLRADSWAAIGAGATLPGGHRLPYGFGWYLDRRANQPVWRHDGNWQGFRSSITRYLDAGWTVVVLANGDRADPDRIGRHLAGLLDPALAEADAPPLAVQDVADNAAIGTLLERIAAGAVDHGAFAHLSDLDITESVAEQRAMLAPLGAVQAVAAFARSREGGDVYARYRVRYAAQIIDVRIVRTMGGKVADLELAPVERWTAPL</sequence>
<organism evidence="2 3">
    <name type="scientific">Sphingomonas pokkalii</name>
    <dbReference type="NCBI Taxonomy" id="2175090"/>
    <lineage>
        <taxon>Bacteria</taxon>
        <taxon>Pseudomonadati</taxon>
        <taxon>Pseudomonadota</taxon>
        <taxon>Alphaproteobacteria</taxon>
        <taxon>Sphingomonadales</taxon>
        <taxon>Sphingomonadaceae</taxon>
        <taxon>Sphingomonas</taxon>
    </lineage>
</organism>
<dbReference type="Proteomes" id="UP000245890">
    <property type="component" value="Unassembled WGS sequence"/>
</dbReference>
<dbReference type="EMBL" id="QENQ01000001">
    <property type="protein sequence ID" value="PVX30852.1"/>
    <property type="molecule type" value="Genomic_DNA"/>
</dbReference>
<name>A0A2U0SHM7_9SPHN</name>
<evidence type="ECO:0000313" key="3">
    <source>
        <dbReference type="Proteomes" id="UP000245890"/>
    </source>
</evidence>